<evidence type="ECO:0000313" key="2">
    <source>
        <dbReference type="Proteomes" id="UP001159363"/>
    </source>
</evidence>
<protein>
    <submittedName>
        <fullName evidence="1">Uncharacterized protein</fullName>
    </submittedName>
</protein>
<dbReference type="EMBL" id="JARBHB010000016">
    <property type="protein sequence ID" value="KAJ8867063.1"/>
    <property type="molecule type" value="Genomic_DNA"/>
</dbReference>
<proteinExistence type="predicted"/>
<keyword evidence="2" id="KW-1185">Reference proteome</keyword>
<accession>A0ABQ9G4D0</accession>
<gene>
    <name evidence="1" type="ORF">PR048_032925</name>
</gene>
<evidence type="ECO:0000313" key="1">
    <source>
        <dbReference type="EMBL" id="KAJ8867063.1"/>
    </source>
</evidence>
<comment type="caution">
    <text evidence="1">The sequence shown here is derived from an EMBL/GenBank/DDBJ whole genome shotgun (WGS) entry which is preliminary data.</text>
</comment>
<organism evidence="1 2">
    <name type="scientific">Dryococelus australis</name>
    <dbReference type="NCBI Taxonomy" id="614101"/>
    <lineage>
        <taxon>Eukaryota</taxon>
        <taxon>Metazoa</taxon>
        <taxon>Ecdysozoa</taxon>
        <taxon>Arthropoda</taxon>
        <taxon>Hexapoda</taxon>
        <taxon>Insecta</taxon>
        <taxon>Pterygota</taxon>
        <taxon>Neoptera</taxon>
        <taxon>Polyneoptera</taxon>
        <taxon>Phasmatodea</taxon>
        <taxon>Verophasmatodea</taxon>
        <taxon>Anareolatae</taxon>
        <taxon>Phasmatidae</taxon>
        <taxon>Eurycanthinae</taxon>
        <taxon>Dryococelus</taxon>
    </lineage>
</organism>
<name>A0ABQ9G4D0_9NEOP</name>
<dbReference type="Proteomes" id="UP001159363">
    <property type="component" value="Chromosome 15"/>
</dbReference>
<reference evidence="1 2" key="1">
    <citation type="submission" date="2023-02" db="EMBL/GenBank/DDBJ databases">
        <title>LHISI_Scaffold_Assembly.</title>
        <authorList>
            <person name="Stuart O.P."/>
            <person name="Cleave R."/>
            <person name="Magrath M.J.L."/>
            <person name="Mikheyev A.S."/>
        </authorList>
    </citation>
    <scope>NUCLEOTIDE SEQUENCE [LARGE SCALE GENOMIC DNA]</scope>
    <source>
        <strain evidence="1">Daus_M_001</strain>
        <tissue evidence="1">Leg muscle</tissue>
    </source>
</reference>
<sequence length="237" mass="27908">MKSKDNTELERFSVRWVMNVTETFTTVWMIHKVITNQMKTQKTLVYKKVLHLPVKQRKNHLPGNIYLFIGIVCFLLEMWQHCMWSETDSERTFSYSYNGMYKRTHSSLAISEKISINNLPLVLSCQQPCTIFLFKSFSETQKIVKKYVTPTIRMMWLGEQRSYLETCSASNSDMWLFGDGQFDSPGFMCKIVDFVVLQKEQVDRELEKPACKTLLERLTQKFKVIFLFLTDIVESVN</sequence>